<dbReference type="InterPro" id="IPR025166">
    <property type="entry name" value="Integrase_DNA_bind_dom"/>
</dbReference>
<evidence type="ECO:0000259" key="5">
    <source>
        <dbReference type="PROSITE" id="PS51898"/>
    </source>
</evidence>
<dbReference type="Pfam" id="PF13356">
    <property type="entry name" value="Arm-DNA-bind_3"/>
    <property type="match status" value="1"/>
</dbReference>
<dbReference type="Proteomes" id="UP000318212">
    <property type="component" value="Unassembled WGS sequence"/>
</dbReference>
<dbReference type="Pfam" id="PF22022">
    <property type="entry name" value="Phage_int_M"/>
    <property type="match status" value="1"/>
</dbReference>
<comment type="caution">
    <text evidence="6">The sequence shown here is derived from an EMBL/GenBank/DDBJ whole genome shotgun (WGS) entry which is preliminary data.</text>
</comment>
<dbReference type="GO" id="GO:0015074">
    <property type="term" value="P:DNA integration"/>
    <property type="evidence" value="ECO:0007669"/>
    <property type="project" value="UniProtKB-KW"/>
</dbReference>
<evidence type="ECO:0000256" key="3">
    <source>
        <dbReference type="ARBA" id="ARBA00023125"/>
    </source>
</evidence>
<evidence type="ECO:0000256" key="4">
    <source>
        <dbReference type="ARBA" id="ARBA00023172"/>
    </source>
</evidence>
<protein>
    <submittedName>
        <fullName evidence="6">DUF4102 domain-containing protein</fullName>
    </submittedName>
</protein>
<dbReference type="PROSITE" id="PS51898">
    <property type="entry name" value="TYR_RECOMBINASE"/>
    <property type="match status" value="1"/>
</dbReference>
<proteinExistence type="inferred from homology"/>
<gene>
    <name evidence="6" type="ORF">FKV25_05490</name>
</gene>
<evidence type="ECO:0000256" key="1">
    <source>
        <dbReference type="ARBA" id="ARBA00008857"/>
    </source>
</evidence>
<keyword evidence="7" id="KW-1185">Reference proteome</keyword>
<organism evidence="6 7">
    <name type="scientific">Marilutibacter aestuarii</name>
    <dbReference type="NCBI Taxonomy" id="1706195"/>
    <lineage>
        <taxon>Bacteria</taxon>
        <taxon>Pseudomonadati</taxon>
        <taxon>Pseudomonadota</taxon>
        <taxon>Gammaproteobacteria</taxon>
        <taxon>Lysobacterales</taxon>
        <taxon>Lysobacteraceae</taxon>
        <taxon>Marilutibacter</taxon>
    </lineage>
</organism>
<dbReference type="InterPro" id="IPR038488">
    <property type="entry name" value="Integrase_DNA-bd_sf"/>
</dbReference>
<dbReference type="SUPFAM" id="SSF56349">
    <property type="entry name" value="DNA breaking-rejoining enzymes"/>
    <property type="match status" value="1"/>
</dbReference>
<dbReference type="RefSeq" id="WP_141517798.1">
    <property type="nucleotide sequence ID" value="NZ_VICE01000053.1"/>
</dbReference>
<name>A0A508ACS7_9GAMM</name>
<keyword evidence="4" id="KW-0233">DNA recombination</keyword>
<evidence type="ECO:0000256" key="2">
    <source>
        <dbReference type="ARBA" id="ARBA00022908"/>
    </source>
</evidence>
<sequence>MAQTPKLPPAVEAKAKRGPGRYGVGDGLYLHVRQNGARGWVFRYRDRSTGRQRDKGLGTFPEITLATARAMALELRRDLLLGKDPIDSARQELETRRLEEARSKTFGACCTAYIHAHKAGWRNAKHGDQWRNTLDAYAATLLPLPVQQIDTAMVVAALEPIWSSKTETATRVRQRMEAVLDWATARGYRAGENPARWRGHLDKLLPPPLKLKRVAHRAALPYPDVPEFMATLALKDTLASTALRLQILTATRPGEAVAAEWSEFDMDSAIWTIPAERMKASKPHRVPLSPSAMKLLRALPAASERFLFPGKPGRHITTAATLKLVQEVKPGLTAHGFRSSFRDWAADMTSYPRDVAEAALAHTIKDKTEAAYRRTDMLERRGRLMADWARFCSTSGMTGGKVSPIRKPSSAHA</sequence>
<dbReference type="OrthoDB" id="9795573at2"/>
<keyword evidence="3" id="KW-0238">DNA-binding</keyword>
<comment type="similarity">
    <text evidence="1">Belongs to the 'phage' integrase family.</text>
</comment>
<dbReference type="Gene3D" id="1.10.150.130">
    <property type="match status" value="1"/>
</dbReference>
<keyword evidence="2" id="KW-0229">DNA integration</keyword>
<feature type="domain" description="Tyr recombinase" evidence="5">
    <location>
        <begin position="215"/>
        <end position="385"/>
    </location>
</feature>
<dbReference type="InterPro" id="IPR053876">
    <property type="entry name" value="Phage_int_M"/>
</dbReference>
<dbReference type="InterPro" id="IPR013762">
    <property type="entry name" value="Integrase-like_cat_sf"/>
</dbReference>
<dbReference type="InterPro" id="IPR002104">
    <property type="entry name" value="Integrase_catalytic"/>
</dbReference>
<dbReference type="Gene3D" id="3.30.160.390">
    <property type="entry name" value="Integrase, DNA-binding domain"/>
    <property type="match status" value="1"/>
</dbReference>
<accession>A0A508ACS7</accession>
<dbReference type="InterPro" id="IPR011010">
    <property type="entry name" value="DNA_brk_join_enz"/>
</dbReference>
<dbReference type="InterPro" id="IPR050808">
    <property type="entry name" value="Phage_Integrase"/>
</dbReference>
<dbReference type="GO" id="GO:0006310">
    <property type="term" value="P:DNA recombination"/>
    <property type="evidence" value="ECO:0007669"/>
    <property type="project" value="UniProtKB-KW"/>
</dbReference>
<evidence type="ECO:0000313" key="6">
    <source>
        <dbReference type="EMBL" id="TQD47666.1"/>
    </source>
</evidence>
<dbReference type="AlphaFoldDB" id="A0A508ACS7"/>
<dbReference type="CDD" id="cd00801">
    <property type="entry name" value="INT_P4_C"/>
    <property type="match status" value="1"/>
</dbReference>
<reference evidence="6 7" key="1">
    <citation type="submission" date="2019-06" db="EMBL/GenBank/DDBJ databases">
        <title>Lysobacter alkalisoli sp. nov. isolated from saline soil.</title>
        <authorList>
            <person name="Sun J.-Q."/>
            <person name="Xu L."/>
        </authorList>
    </citation>
    <scope>NUCLEOTIDE SEQUENCE [LARGE SCALE GENOMIC DNA]</scope>
    <source>
        <strain evidence="6 7">JCM 31130</strain>
    </source>
</reference>
<dbReference type="Gene3D" id="1.10.443.10">
    <property type="entry name" value="Intergrase catalytic core"/>
    <property type="match status" value="1"/>
</dbReference>
<dbReference type="GO" id="GO:0003677">
    <property type="term" value="F:DNA binding"/>
    <property type="evidence" value="ECO:0007669"/>
    <property type="project" value="UniProtKB-KW"/>
</dbReference>
<dbReference type="EMBL" id="VICE01000053">
    <property type="protein sequence ID" value="TQD47666.1"/>
    <property type="molecule type" value="Genomic_DNA"/>
</dbReference>
<dbReference type="PANTHER" id="PTHR30629:SF2">
    <property type="entry name" value="PROPHAGE INTEGRASE INTS-RELATED"/>
    <property type="match status" value="1"/>
</dbReference>
<dbReference type="InterPro" id="IPR010998">
    <property type="entry name" value="Integrase_recombinase_N"/>
</dbReference>
<dbReference type="PANTHER" id="PTHR30629">
    <property type="entry name" value="PROPHAGE INTEGRASE"/>
    <property type="match status" value="1"/>
</dbReference>
<dbReference type="Pfam" id="PF00589">
    <property type="entry name" value="Phage_integrase"/>
    <property type="match status" value="1"/>
</dbReference>
<evidence type="ECO:0000313" key="7">
    <source>
        <dbReference type="Proteomes" id="UP000318212"/>
    </source>
</evidence>